<dbReference type="GO" id="GO:0008270">
    <property type="term" value="F:zinc ion binding"/>
    <property type="evidence" value="ECO:0007669"/>
    <property type="project" value="UniProtKB-KW"/>
</dbReference>
<dbReference type="InterPro" id="IPR045234">
    <property type="entry name" value="Unkempt-like"/>
</dbReference>
<feature type="region of interest" description="Disordered" evidence="4">
    <location>
        <begin position="1"/>
        <end position="30"/>
    </location>
</feature>
<dbReference type="PANTHER" id="PTHR14493:SF90">
    <property type="entry name" value="ZINC FINGER CCCH DOMAIN-CONTAINING PROTEIN 2"/>
    <property type="match status" value="1"/>
</dbReference>
<evidence type="ECO:0000256" key="1">
    <source>
        <dbReference type="ARBA" id="ARBA00022723"/>
    </source>
</evidence>
<evidence type="ECO:0000313" key="5">
    <source>
        <dbReference type="EMBL" id="GAA0151344.1"/>
    </source>
</evidence>
<evidence type="ECO:0000313" key="6">
    <source>
        <dbReference type="Proteomes" id="UP001454036"/>
    </source>
</evidence>
<keyword evidence="3" id="KW-0862">Zinc</keyword>
<feature type="compositionally biased region" description="Acidic residues" evidence="4">
    <location>
        <begin position="1"/>
        <end position="20"/>
    </location>
</feature>
<evidence type="ECO:0000256" key="3">
    <source>
        <dbReference type="ARBA" id="ARBA00022833"/>
    </source>
</evidence>
<evidence type="ECO:0000256" key="2">
    <source>
        <dbReference type="ARBA" id="ARBA00022771"/>
    </source>
</evidence>
<proteinExistence type="predicted"/>
<keyword evidence="2" id="KW-0863">Zinc-finger</keyword>
<keyword evidence="1" id="KW-0479">Metal-binding</keyword>
<gene>
    <name evidence="5" type="ORF">LIER_37273</name>
</gene>
<organism evidence="5 6">
    <name type="scientific">Lithospermum erythrorhizon</name>
    <name type="common">Purple gromwell</name>
    <name type="synonym">Lithospermum officinale var. erythrorhizon</name>
    <dbReference type="NCBI Taxonomy" id="34254"/>
    <lineage>
        <taxon>Eukaryota</taxon>
        <taxon>Viridiplantae</taxon>
        <taxon>Streptophyta</taxon>
        <taxon>Embryophyta</taxon>
        <taxon>Tracheophyta</taxon>
        <taxon>Spermatophyta</taxon>
        <taxon>Magnoliopsida</taxon>
        <taxon>eudicotyledons</taxon>
        <taxon>Gunneridae</taxon>
        <taxon>Pentapetalae</taxon>
        <taxon>asterids</taxon>
        <taxon>lamiids</taxon>
        <taxon>Boraginales</taxon>
        <taxon>Boraginaceae</taxon>
        <taxon>Boraginoideae</taxon>
        <taxon>Lithospermeae</taxon>
        <taxon>Lithospermum</taxon>
    </lineage>
</organism>
<name>A0AAV3PI64_LITER</name>
<accession>A0AAV3PI64</accession>
<reference evidence="5 6" key="1">
    <citation type="submission" date="2024-01" db="EMBL/GenBank/DDBJ databases">
        <title>The complete chloroplast genome sequence of Lithospermum erythrorhizon: insights into the phylogenetic relationship among Boraginaceae species and the maternal lineages of purple gromwells.</title>
        <authorList>
            <person name="Okada T."/>
            <person name="Watanabe K."/>
        </authorList>
    </citation>
    <scope>NUCLEOTIDE SEQUENCE [LARGE SCALE GENOMIC DNA]</scope>
</reference>
<dbReference type="EMBL" id="BAABME010017784">
    <property type="protein sequence ID" value="GAA0151344.1"/>
    <property type="molecule type" value="Genomic_DNA"/>
</dbReference>
<dbReference type="PANTHER" id="PTHR14493">
    <property type="entry name" value="UNKEMPT FAMILY MEMBER"/>
    <property type="match status" value="1"/>
</dbReference>
<evidence type="ECO:0000256" key="4">
    <source>
        <dbReference type="SAM" id="MobiDB-lite"/>
    </source>
</evidence>
<dbReference type="AlphaFoldDB" id="A0AAV3PI64"/>
<evidence type="ECO:0008006" key="7">
    <source>
        <dbReference type="Google" id="ProtNLM"/>
    </source>
</evidence>
<sequence>MDDGYPCDDNSSENEDDDQNNPEIAALEQPPPAIRPWGDISFDLLMQYEFKAYECPELLKLSPEIMKFHNPKRFPYVHKGQTFRRSLCEFYYKPQICPSIPHCKDKNKCQLAHNIYEYCLHPDIFGNTICRDGIFCTTYPCLFAHSSGTKYERPPLLILPPRPPPTPRRAIVSQPPLLCRQTLQPLVAVGEICHYSITHFNIALCIIQLYMLQKMSHLMFQYVSLNHICFNMSH</sequence>
<keyword evidence="6" id="KW-1185">Reference proteome</keyword>
<comment type="caution">
    <text evidence="5">The sequence shown here is derived from an EMBL/GenBank/DDBJ whole genome shotgun (WGS) entry which is preliminary data.</text>
</comment>
<dbReference type="Proteomes" id="UP001454036">
    <property type="component" value="Unassembled WGS sequence"/>
</dbReference>
<protein>
    <recommendedName>
        <fullName evidence="7">C3H1-type domain-containing protein</fullName>
    </recommendedName>
</protein>